<keyword evidence="2" id="KW-1185">Reference proteome</keyword>
<protein>
    <submittedName>
        <fullName evidence="1">ComF family protein</fullName>
    </submittedName>
</protein>
<gene>
    <name evidence="1" type="ORF">EUA06_09255</name>
</gene>
<accession>A0A4Q2RRZ5</accession>
<dbReference type="OrthoDB" id="5244859at2"/>
<evidence type="ECO:0000313" key="2">
    <source>
        <dbReference type="Proteomes" id="UP000291838"/>
    </source>
</evidence>
<comment type="caution">
    <text evidence="1">The sequence shown here is derived from an EMBL/GenBank/DDBJ whole genome shotgun (WGS) entry which is preliminary data.</text>
</comment>
<sequence length="251" mass="26127">MPAYVRACWHGRVLDAALDLFLGSRCVGCDEPGRMLCPRCRAALSTTAHVAWPTPVPAGLVAPWATEEYDGAVRALVVGHKDRGQWGHRRVLGDLLATAVLEATAGLDPDVPVLLVPVPSRPGAGRSRGYEATTALVRAAATTVRRQRPAAVAQLLVSRGAADQKALDAPGRAVNVSHSMHCPSTALARAGRRRPRGHVVVCDDVVTTGSTAREAQRALEAVGLPPVAVAAVAATRRRGVVPLVGPGAGRG</sequence>
<dbReference type="InterPro" id="IPR051910">
    <property type="entry name" value="ComF/GntX_DNA_util-trans"/>
</dbReference>
<dbReference type="PANTHER" id="PTHR47505">
    <property type="entry name" value="DNA UTILIZATION PROTEIN YHGH"/>
    <property type="match status" value="1"/>
</dbReference>
<dbReference type="InterPro" id="IPR029057">
    <property type="entry name" value="PRTase-like"/>
</dbReference>
<dbReference type="Proteomes" id="UP000291838">
    <property type="component" value="Unassembled WGS sequence"/>
</dbReference>
<proteinExistence type="predicted"/>
<evidence type="ECO:0000313" key="1">
    <source>
        <dbReference type="EMBL" id="RYB91498.1"/>
    </source>
</evidence>
<reference evidence="1 2" key="1">
    <citation type="submission" date="2019-01" db="EMBL/GenBank/DDBJ databases">
        <title>Novel species of Nocardioides.</title>
        <authorList>
            <person name="Liu Q."/>
            <person name="Xin Y.-H."/>
        </authorList>
    </citation>
    <scope>NUCLEOTIDE SEQUENCE [LARGE SCALE GENOMIC DNA]</scope>
    <source>
        <strain evidence="1 2">HLT3-15</strain>
    </source>
</reference>
<dbReference type="AlphaFoldDB" id="A0A4Q2RRZ5"/>
<dbReference type="EMBL" id="SDWS01000003">
    <property type="protein sequence ID" value="RYB91498.1"/>
    <property type="molecule type" value="Genomic_DNA"/>
</dbReference>
<dbReference type="SUPFAM" id="SSF53271">
    <property type="entry name" value="PRTase-like"/>
    <property type="match status" value="1"/>
</dbReference>
<name>A0A4Q2RRZ5_9ACTN</name>
<organism evidence="1 2">
    <name type="scientific">Nocardioides glacieisoli</name>
    <dbReference type="NCBI Taxonomy" id="1168730"/>
    <lineage>
        <taxon>Bacteria</taxon>
        <taxon>Bacillati</taxon>
        <taxon>Actinomycetota</taxon>
        <taxon>Actinomycetes</taxon>
        <taxon>Propionibacteriales</taxon>
        <taxon>Nocardioidaceae</taxon>
        <taxon>Nocardioides</taxon>
    </lineage>
</organism>
<dbReference type="PANTHER" id="PTHR47505:SF1">
    <property type="entry name" value="DNA UTILIZATION PROTEIN YHGH"/>
    <property type="match status" value="1"/>
</dbReference>
<dbReference type="Gene3D" id="3.40.50.2020">
    <property type="match status" value="1"/>
</dbReference>